<dbReference type="AlphaFoldDB" id="A0AA36EC16"/>
<evidence type="ECO:0000313" key="2">
    <source>
        <dbReference type="Proteomes" id="UP001177003"/>
    </source>
</evidence>
<gene>
    <name evidence="1" type="ORF">LSALG_LOCUS29887</name>
</gene>
<dbReference type="Proteomes" id="UP001177003">
    <property type="component" value="Chromosome 6"/>
</dbReference>
<accession>A0AA36EC16</accession>
<evidence type="ECO:0000313" key="1">
    <source>
        <dbReference type="EMBL" id="CAI9290709.1"/>
    </source>
</evidence>
<organism evidence="1 2">
    <name type="scientific">Lactuca saligna</name>
    <name type="common">Willowleaf lettuce</name>
    <dbReference type="NCBI Taxonomy" id="75948"/>
    <lineage>
        <taxon>Eukaryota</taxon>
        <taxon>Viridiplantae</taxon>
        <taxon>Streptophyta</taxon>
        <taxon>Embryophyta</taxon>
        <taxon>Tracheophyta</taxon>
        <taxon>Spermatophyta</taxon>
        <taxon>Magnoliopsida</taxon>
        <taxon>eudicotyledons</taxon>
        <taxon>Gunneridae</taxon>
        <taxon>Pentapetalae</taxon>
        <taxon>asterids</taxon>
        <taxon>campanulids</taxon>
        <taxon>Asterales</taxon>
        <taxon>Asteraceae</taxon>
        <taxon>Cichorioideae</taxon>
        <taxon>Cichorieae</taxon>
        <taxon>Lactucinae</taxon>
        <taxon>Lactuca</taxon>
    </lineage>
</organism>
<reference evidence="1" key="1">
    <citation type="submission" date="2023-04" db="EMBL/GenBank/DDBJ databases">
        <authorList>
            <person name="Vijverberg K."/>
            <person name="Xiong W."/>
            <person name="Schranz E."/>
        </authorList>
    </citation>
    <scope>NUCLEOTIDE SEQUENCE</scope>
</reference>
<name>A0AA36EC16_LACSI</name>
<dbReference type="SUPFAM" id="SSF52949">
    <property type="entry name" value="Macro domain-like"/>
    <property type="match status" value="1"/>
</dbReference>
<proteinExistence type="predicted"/>
<sequence>MILNFVKEFFSGLSIFLANNVVVALASSQDLTPGLKLTTASTIATGVLLGTYEDNRFKSESKKPSLKSIGFLNLEGVLAEEAEKIASTIDCDKLSDIGFGTTDCLGHVALVTELMKKTKPKLKSSVVAVYMNVV</sequence>
<dbReference type="EMBL" id="OX465082">
    <property type="protein sequence ID" value="CAI9290709.1"/>
    <property type="molecule type" value="Genomic_DNA"/>
</dbReference>
<protein>
    <submittedName>
        <fullName evidence="1">Uncharacterized protein</fullName>
    </submittedName>
</protein>
<keyword evidence="2" id="KW-1185">Reference proteome</keyword>
<dbReference type="InterPro" id="IPR043472">
    <property type="entry name" value="Macro_dom-like"/>
</dbReference>
<dbReference type="Gene3D" id="3.40.220.10">
    <property type="entry name" value="Leucine Aminopeptidase, subunit E, domain 1"/>
    <property type="match status" value="1"/>
</dbReference>